<dbReference type="EMBL" id="BSOW01000034">
    <property type="protein sequence ID" value="GLR90428.1"/>
    <property type="molecule type" value="Genomic_DNA"/>
</dbReference>
<evidence type="ECO:0000313" key="2">
    <source>
        <dbReference type="Proteomes" id="UP001156905"/>
    </source>
</evidence>
<dbReference type="Proteomes" id="UP001156905">
    <property type="component" value="Unassembled WGS sequence"/>
</dbReference>
<proteinExistence type="predicted"/>
<organism evidence="1 2">
    <name type="scientific">Bradyrhizobium iriomotense</name>
    <dbReference type="NCBI Taxonomy" id="441950"/>
    <lineage>
        <taxon>Bacteria</taxon>
        <taxon>Pseudomonadati</taxon>
        <taxon>Pseudomonadota</taxon>
        <taxon>Alphaproteobacteria</taxon>
        <taxon>Hyphomicrobiales</taxon>
        <taxon>Nitrobacteraceae</taxon>
        <taxon>Bradyrhizobium</taxon>
    </lineage>
</organism>
<sequence>MWEYLGSDFAFDLVKGLVAGCASLAFQVVAPRMLRAVKQLRARWRAGRGAARNTSAKEER</sequence>
<name>A0ABQ6BE28_9BRAD</name>
<gene>
    <name evidence="1" type="ORF">GCM10007857_71430</name>
</gene>
<evidence type="ECO:0000313" key="1">
    <source>
        <dbReference type="EMBL" id="GLR90428.1"/>
    </source>
</evidence>
<accession>A0ABQ6BE28</accession>
<protein>
    <submittedName>
        <fullName evidence="1">Uncharacterized protein</fullName>
    </submittedName>
</protein>
<keyword evidence="2" id="KW-1185">Reference proteome</keyword>
<comment type="caution">
    <text evidence="1">The sequence shown here is derived from an EMBL/GenBank/DDBJ whole genome shotgun (WGS) entry which is preliminary data.</text>
</comment>
<reference evidence="2" key="1">
    <citation type="journal article" date="2019" name="Int. J. Syst. Evol. Microbiol.">
        <title>The Global Catalogue of Microorganisms (GCM) 10K type strain sequencing project: providing services to taxonomists for standard genome sequencing and annotation.</title>
        <authorList>
            <consortium name="The Broad Institute Genomics Platform"/>
            <consortium name="The Broad Institute Genome Sequencing Center for Infectious Disease"/>
            <person name="Wu L."/>
            <person name="Ma J."/>
        </authorList>
    </citation>
    <scope>NUCLEOTIDE SEQUENCE [LARGE SCALE GENOMIC DNA]</scope>
    <source>
        <strain evidence="2">NBRC 102520</strain>
    </source>
</reference>